<dbReference type="EMBL" id="JPMI01000004">
    <property type="protein sequence ID" value="KFA94778.1"/>
    <property type="molecule type" value="Genomic_DNA"/>
</dbReference>
<evidence type="ECO:0000313" key="2">
    <source>
        <dbReference type="Proteomes" id="UP000028547"/>
    </source>
</evidence>
<proteinExistence type="predicted"/>
<sequence length="181" mass="19402">MKCSLLIAAVGSIATSPVSSPSFVSQFQGTPFVLTHETPKVSRTLVVSISMGEIEHTENDGWLTLEGTARWRPANPSAPGQPWVMARASSGEGEPRSAAAVLDTADAPVPLQVMESLHVNCKTGDVCEIPVTVEFEFQNGGIEGTVELEWSATSSMEIWNDDELPQGYSVTITERAEEPTP</sequence>
<organism evidence="1 2">
    <name type="scientific">Archangium violaceum Cb vi76</name>
    <dbReference type="NCBI Taxonomy" id="1406225"/>
    <lineage>
        <taxon>Bacteria</taxon>
        <taxon>Pseudomonadati</taxon>
        <taxon>Myxococcota</taxon>
        <taxon>Myxococcia</taxon>
        <taxon>Myxococcales</taxon>
        <taxon>Cystobacterineae</taxon>
        <taxon>Archangiaceae</taxon>
        <taxon>Archangium</taxon>
    </lineage>
</organism>
<dbReference type="AlphaFoldDB" id="A0A084T243"/>
<name>A0A084T243_9BACT</name>
<reference evidence="1 2" key="1">
    <citation type="submission" date="2014-07" db="EMBL/GenBank/DDBJ databases">
        <title>Draft Genome Sequence of Gephyronic Acid Producer, Cystobacter violaceus Strain Cb vi76.</title>
        <authorList>
            <person name="Stevens D.C."/>
            <person name="Young J."/>
            <person name="Carmichael R."/>
            <person name="Tan J."/>
            <person name="Taylor R.E."/>
        </authorList>
    </citation>
    <scope>NUCLEOTIDE SEQUENCE [LARGE SCALE GENOMIC DNA]</scope>
    <source>
        <strain evidence="1 2">Cb vi76</strain>
    </source>
</reference>
<comment type="caution">
    <text evidence="1">The sequence shown here is derived from an EMBL/GenBank/DDBJ whole genome shotgun (WGS) entry which is preliminary data.</text>
</comment>
<accession>A0A084T243</accession>
<evidence type="ECO:0000313" key="1">
    <source>
        <dbReference type="EMBL" id="KFA94778.1"/>
    </source>
</evidence>
<protein>
    <submittedName>
        <fullName evidence="1">Uncharacterized protein</fullName>
    </submittedName>
</protein>
<gene>
    <name evidence="1" type="ORF">Q664_00980</name>
</gene>
<dbReference type="Proteomes" id="UP000028547">
    <property type="component" value="Unassembled WGS sequence"/>
</dbReference>